<evidence type="ECO:0000313" key="2">
    <source>
        <dbReference type="EMBL" id="OKB73931.1"/>
    </source>
</evidence>
<organism evidence="2 3">
    <name type="scientific">Escherichia coli</name>
    <dbReference type="NCBI Taxonomy" id="562"/>
    <lineage>
        <taxon>Bacteria</taxon>
        <taxon>Pseudomonadati</taxon>
        <taxon>Pseudomonadota</taxon>
        <taxon>Gammaproteobacteria</taxon>
        <taxon>Enterobacterales</taxon>
        <taxon>Enterobacteriaceae</taxon>
        <taxon>Escherichia</taxon>
    </lineage>
</organism>
<evidence type="ECO:0000259" key="1">
    <source>
        <dbReference type="Pfam" id="PF14301"/>
    </source>
</evidence>
<dbReference type="Proteomes" id="UP000186595">
    <property type="component" value="Unassembled WGS sequence"/>
</dbReference>
<gene>
    <name evidence="2" type="ORF">BMT50_14660</name>
</gene>
<dbReference type="Pfam" id="PF14301">
    <property type="entry name" value="DUF4376"/>
    <property type="match status" value="1"/>
</dbReference>
<reference evidence="2 3" key="1">
    <citation type="submission" date="2016-11" db="EMBL/GenBank/DDBJ databases">
        <title>Draft genome sequences of five Shigatoxin-producing Escherichia coli isolates harboring the new recently described Subtilase cytotoxin allelic variant subAB2-3.</title>
        <authorList>
            <person name="Tasara T."/>
            <person name="Fierz L."/>
            <person name="Klumpp J."/>
            <person name="Schmidt H."/>
            <person name="Stephan R."/>
        </authorList>
    </citation>
    <scope>NUCLEOTIDE SEQUENCE [LARGE SCALE GENOMIC DNA]</scope>
    <source>
        <strain evidence="2 3">453</strain>
    </source>
</reference>
<accession>A0AAP7TW69</accession>
<dbReference type="RefSeq" id="WP_044187888.1">
    <property type="nucleotide sequence ID" value="NZ_JAPMMG010000034.1"/>
</dbReference>
<dbReference type="InterPro" id="IPR025484">
    <property type="entry name" value="DUF4376"/>
</dbReference>
<comment type="caution">
    <text evidence="2">The sequence shown here is derived from an EMBL/GenBank/DDBJ whole genome shotgun (WGS) entry which is preliminary data.</text>
</comment>
<dbReference type="AlphaFoldDB" id="A0AAP7TW69"/>
<sequence>MHIRNFSYYTLAVPDVAGAMYLKFEDGQDWYECQALFLPETLKVVYGSRGVITGYGKETALLWPVNQSVAEVPDTTESRKIDLSGRWGFDGEKITDLLTAEKARGMKGDEINAWRNAMEAANYTFEHNGRKWDYGKSTQTRLEPSVAAAKAGKLPEAFFWTDAENNDVEVTAEELIALSEAAEQAMFTKGMEIHVRQRTMKKGLEKLSSADEILAYRVGWGRSNRQKDGGTITSPMN</sequence>
<evidence type="ECO:0000313" key="3">
    <source>
        <dbReference type="Proteomes" id="UP000186595"/>
    </source>
</evidence>
<name>A0AAP7TW69_ECOLX</name>
<protein>
    <submittedName>
        <fullName evidence="2">Phage tail protein</fullName>
    </submittedName>
</protein>
<proteinExistence type="predicted"/>
<feature type="domain" description="DUF4376" evidence="1">
    <location>
        <begin position="104"/>
        <end position="209"/>
    </location>
</feature>
<dbReference type="EMBL" id="MPGR01000001">
    <property type="protein sequence ID" value="OKB73931.1"/>
    <property type="molecule type" value="Genomic_DNA"/>
</dbReference>